<comment type="caution">
    <text evidence="3">The sequence shown here is derived from an EMBL/GenBank/DDBJ whole genome shotgun (WGS) entry which is preliminary data.</text>
</comment>
<dbReference type="EMBL" id="QGTL01000001">
    <property type="protein sequence ID" value="PWV81495.1"/>
    <property type="molecule type" value="Genomic_DNA"/>
</dbReference>
<dbReference type="Proteomes" id="UP000246410">
    <property type="component" value="Unassembled WGS sequence"/>
</dbReference>
<evidence type="ECO:0000256" key="1">
    <source>
        <dbReference type="ARBA" id="ARBA00022679"/>
    </source>
</evidence>
<name>A0A317P316_9NOCA</name>
<evidence type="ECO:0000313" key="4">
    <source>
        <dbReference type="Proteomes" id="UP000246410"/>
    </source>
</evidence>
<accession>A0A317P316</accession>
<dbReference type="GO" id="GO:0008080">
    <property type="term" value="F:N-acetyltransferase activity"/>
    <property type="evidence" value="ECO:0007669"/>
    <property type="project" value="InterPro"/>
</dbReference>
<dbReference type="InterPro" id="IPR050769">
    <property type="entry name" value="NAT_camello-type"/>
</dbReference>
<gene>
    <name evidence="3" type="ORF">DFR69_101838</name>
</gene>
<dbReference type="InterPro" id="IPR016181">
    <property type="entry name" value="Acyl_CoA_acyltransferase"/>
</dbReference>
<dbReference type="AlphaFoldDB" id="A0A317P316"/>
<dbReference type="Gene3D" id="3.40.630.30">
    <property type="match status" value="1"/>
</dbReference>
<dbReference type="RefSeq" id="WP_110035991.1">
    <property type="nucleotide sequence ID" value="NZ_QGTL01000001.1"/>
</dbReference>
<dbReference type="SUPFAM" id="SSF55729">
    <property type="entry name" value="Acyl-CoA N-acyltransferases (Nat)"/>
    <property type="match status" value="1"/>
</dbReference>
<evidence type="ECO:0000259" key="2">
    <source>
        <dbReference type="PROSITE" id="PS51186"/>
    </source>
</evidence>
<dbReference type="Pfam" id="PF00583">
    <property type="entry name" value="Acetyltransf_1"/>
    <property type="match status" value="1"/>
</dbReference>
<organism evidence="3 4">
    <name type="scientific">Nocardia neocaledoniensis</name>
    <dbReference type="NCBI Taxonomy" id="236511"/>
    <lineage>
        <taxon>Bacteria</taxon>
        <taxon>Bacillati</taxon>
        <taxon>Actinomycetota</taxon>
        <taxon>Actinomycetes</taxon>
        <taxon>Mycobacteriales</taxon>
        <taxon>Nocardiaceae</taxon>
        <taxon>Nocardia</taxon>
    </lineage>
</organism>
<keyword evidence="3" id="KW-0687">Ribonucleoprotein</keyword>
<sequence length="173" mass="18252">MQGNHHRTPGDGLLIRTARADEFAAVAALTVQVYVGDGYVDQDDSYVTELADVGHRAAEAEVLVAVHEGKVAGSLTVAAPGTRYAEIALPGELEFRMLAVAKEARGLGVGTALVRAVIDEAKAGGYSAVALTTMGTMVDAHRIYKRLGFVGVPERNWSTGDGLPLYVMRLALS</sequence>
<protein>
    <submittedName>
        <fullName evidence="3">Ribosomal protein S18 acetylase RimI-like enzyme</fullName>
    </submittedName>
</protein>
<dbReference type="CDD" id="cd04301">
    <property type="entry name" value="NAT_SF"/>
    <property type="match status" value="1"/>
</dbReference>
<keyword evidence="4" id="KW-1185">Reference proteome</keyword>
<reference evidence="3 4" key="1">
    <citation type="submission" date="2018-05" db="EMBL/GenBank/DDBJ databases">
        <title>Genomic Encyclopedia of Type Strains, Phase IV (KMG-IV): sequencing the most valuable type-strain genomes for metagenomic binning, comparative biology and taxonomic classification.</title>
        <authorList>
            <person name="Goeker M."/>
        </authorList>
    </citation>
    <scope>NUCLEOTIDE SEQUENCE [LARGE SCALE GENOMIC DNA]</scope>
    <source>
        <strain evidence="3 4">DSM 44717</strain>
    </source>
</reference>
<dbReference type="InterPro" id="IPR000182">
    <property type="entry name" value="GNAT_dom"/>
</dbReference>
<proteinExistence type="predicted"/>
<dbReference type="PANTHER" id="PTHR13947">
    <property type="entry name" value="GNAT FAMILY N-ACETYLTRANSFERASE"/>
    <property type="match status" value="1"/>
</dbReference>
<dbReference type="PROSITE" id="PS51186">
    <property type="entry name" value="GNAT"/>
    <property type="match status" value="1"/>
</dbReference>
<keyword evidence="3" id="KW-0689">Ribosomal protein</keyword>
<evidence type="ECO:0000313" key="3">
    <source>
        <dbReference type="EMBL" id="PWV81495.1"/>
    </source>
</evidence>
<dbReference type="GO" id="GO:0005840">
    <property type="term" value="C:ribosome"/>
    <property type="evidence" value="ECO:0007669"/>
    <property type="project" value="UniProtKB-KW"/>
</dbReference>
<dbReference type="PANTHER" id="PTHR13947:SF37">
    <property type="entry name" value="LD18367P"/>
    <property type="match status" value="1"/>
</dbReference>
<keyword evidence="1" id="KW-0808">Transferase</keyword>
<feature type="domain" description="N-acetyltransferase" evidence="2">
    <location>
        <begin position="13"/>
        <end position="173"/>
    </location>
</feature>